<dbReference type="EMBL" id="CP119312">
    <property type="protein sequence ID" value="WEK04744.1"/>
    <property type="molecule type" value="Genomic_DNA"/>
</dbReference>
<protein>
    <submittedName>
        <fullName evidence="1">Uncharacterized protein</fullName>
    </submittedName>
</protein>
<sequence length="223" mass="25549">MARKVMRRKAQDGLLPKDVAVLGDALRSDFLDLSRPVQFIRAYAQPELSDEEIWTKIEGACWEVWGELLLDWQHRQHVNKRRPIVRGRPKTIRAMRNLLEELESNLDHCLSTQEKYDVDLQNDAEVLTSATEALQKALDCIENLVTSEEAGLQRPPPNTRLMTAEYVKAVRAIWEHITTEPAGVAKKVVVDFAMELWVALSLPDNGPEVPTRQWLEERFKNVG</sequence>
<gene>
    <name evidence="1" type="ORF">P0Y65_00345</name>
</gene>
<dbReference type="AlphaFoldDB" id="A0AAJ5VWL9"/>
<reference evidence="1" key="1">
    <citation type="submission" date="2023-03" db="EMBL/GenBank/DDBJ databases">
        <title>Andean soil-derived lignocellulolytic bacterial consortium as a source of novel taxa and putative plastic-active enzymes.</title>
        <authorList>
            <person name="Diaz-Garcia L."/>
            <person name="Chuvochina M."/>
            <person name="Feuerriegel G."/>
            <person name="Bunk B."/>
            <person name="Sproer C."/>
            <person name="Streit W.R."/>
            <person name="Rodriguez L.M."/>
            <person name="Overmann J."/>
            <person name="Jimenez D.J."/>
        </authorList>
    </citation>
    <scope>NUCLEOTIDE SEQUENCE</scope>
    <source>
        <strain evidence="1">MAG 4196</strain>
    </source>
</reference>
<proteinExistence type="predicted"/>
<evidence type="ECO:0000313" key="2">
    <source>
        <dbReference type="Proteomes" id="UP001217476"/>
    </source>
</evidence>
<evidence type="ECO:0000313" key="1">
    <source>
        <dbReference type="EMBL" id="WEK04744.1"/>
    </source>
</evidence>
<name>A0AAJ5VWL9_9HYPH</name>
<organism evidence="1 2">
    <name type="scientific">Candidatus Devosia phytovorans</name>
    <dbReference type="NCBI Taxonomy" id="3121372"/>
    <lineage>
        <taxon>Bacteria</taxon>
        <taxon>Pseudomonadati</taxon>
        <taxon>Pseudomonadota</taxon>
        <taxon>Alphaproteobacteria</taxon>
        <taxon>Hyphomicrobiales</taxon>
        <taxon>Devosiaceae</taxon>
        <taxon>Devosia</taxon>
    </lineage>
</organism>
<dbReference type="Proteomes" id="UP001217476">
    <property type="component" value="Chromosome"/>
</dbReference>
<accession>A0AAJ5VWL9</accession>